<dbReference type="CDD" id="cd08420">
    <property type="entry name" value="PBP2_CysL_like"/>
    <property type="match status" value="1"/>
</dbReference>
<dbReference type="PROSITE" id="PS50931">
    <property type="entry name" value="HTH_LYSR"/>
    <property type="match status" value="1"/>
</dbReference>
<evidence type="ECO:0000256" key="4">
    <source>
        <dbReference type="ARBA" id="ARBA00023163"/>
    </source>
</evidence>
<dbReference type="InterPro" id="IPR036388">
    <property type="entry name" value="WH-like_DNA-bd_sf"/>
</dbReference>
<feature type="domain" description="HTH lysR-type" evidence="5">
    <location>
        <begin position="1"/>
        <end position="58"/>
    </location>
</feature>
<organism evidence="6 7">
    <name type="scientific">Candidatus Desulfatibia vada</name>
    <dbReference type="NCBI Taxonomy" id="2841696"/>
    <lineage>
        <taxon>Bacteria</taxon>
        <taxon>Pseudomonadati</taxon>
        <taxon>Thermodesulfobacteriota</taxon>
        <taxon>Desulfobacteria</taxon>
        <taxon>Desulfobacterales</taxon>
        <taxon>Desulfobacterales incertae sedis</taxon>
        <taxon>Candidatus Desulfatibia</taxon>
    </lineage>
</organism>
<evidence type="ECO:0000313" key="7">
    <source>
        <dbReference type="Proteomes" id="UP000605201"/>
    </source>
</evidence>
<dbReference type="PANTHER" id="PTHR30126:SF64">
    <property type="entry name" value="HTH-TYPE TRANSCRIPTIONAL REGULATOR CITR"/>
    <property type="match status" value="1"/>
</dbReference>
<protein>
    <submittedName>
        <fullName evidence="6">LysR family transcriptional regulator</fullName>
    </submittedName>
</protein>
<dbReference type="InterPro" id="IPR047788">
    <property type="entry name" value="LysR-like_Sec_metab"/>
</dbReference>
<dbReference type="GO" id="GO:0000976">
    <property type="term" value="F:transcription cis-regulatory region binding"/>
    <property type="evidence" value="ECO:0007669"/>
    <property type="project" value="TreeGrafter"/>
</dbReference>
<dbReference type="SUPFAM" id="SSF53850">
    <property type="entry name" value="Periplasmic binding protein-like II"/>
    <property type="match status" value="1"/>
</dbReference>
<accession>A0A8J6P6W8</accession>
<dbReference type="AlphaFoldDB" id="A0A8J6P6W8"/>
<evidence type="ECO:0000313" key="6">
    <source>
        <dbReference type="EMBL" id="MBC8433395.1"/>
    </source>
</evidence>
<dbReference type="GO" id="GO:0003700">
    <property type="term" value="F:DNA-binding transcription factor activity"/>
    <property type="evidence" value="ECO:0007669"/>
    <property type="project" value="InterPro"/>
</dbReference>
<dbReference type="InterPro" id="IPR005119">
    <property type="entry name" value="LysR_subst-bd"/>
</dbReference>
<sequence length="308" mass="33954">MDLWQLNIFCKVVELKGFSRAGKAVHLSQPTISSHIKDLETHFGCQLIDRLGKEAVPTKAGELLYDYARRVIALRDETETAMAEFQGKIKGRLVIGGSTIPGSYILPRLVGAFTKKHPEVTVSLIIGDTEKIIEETIAGVLEFGLVGAASSDKRIVQERLLNDEMRLIVPADHKLAKKKRLSLQMLFKEPFIIREQGSGTLQSITLSLMEKGYSSQELNIIAEMGSTAAIIQGIKGKVGVSILSTIAVAEELQAGTLMALPIQGLNLKRSFYLTRHQHRSASPLCKAFINFLKQEIKNPGLEDQGFQD</sequence>
<name>A0A8J6P6W8_9BACT</name>
<dbReference type="Gene3D" id="1.10.10.10">
    <property type="entry name" value="Winged helix-like DNA-binding domain superfamily/Winged helix DNA-binding domain"/>
    <property type="match status" value="1"/>
</dbReference>
<reference evidence="6 7" key="1">
    <citation type="submission" date="2020-08" db="EMBL/GenBank/DDBJ databases">
        <title>Bridging the membrane lipid divide: bacteria of the FCB group superphylum have the potential to synthesize archaeal ether lipids.</title>
        <authorList>
            <person name="Villanueva L."/>
            <person name="Von Meijenfeldt F.A.B."/>
            <person name="Westbye A.B."/>
            <person name="Yadav S."/>
            <person name="Hopmans E.C."/>
            <person name="Dutilh B.E."/>
            <person name="Sinninghe Damste J.S."/>
        </authorList>
    </citation>
    <scope>NUCLEOTIDE SEQUENCE [LARGE SCALE GENOMIC DNA]</scope>
    <source>
        <strain evidence="6">NIOZ-UU17</strain>
    </source>
</reference>
<gene>
    <name evidence="6" type="ORF">H8D96_15910</name>
</gene>
<dbReference type="Pfam" id="PF03466">
    <property type="entry name" value="LysR_substrate"/>
    <property type="match status" value="1"/>
</dbReference>
<dbReference type="PANTHER" id="PTHR30126">
    <property type="entry name" value="HTH-TYPE TRANSCRIPTIONAL REGULATOR"/>
    <property type="match status" value="1"/>
</dbReference>
<comment type="similarity">
    <text evidence="1">Belongs to the LysR transcriptional regulatory family.</text>
</comment>
<dbReference type="EMBL" id="JACNIG010000295">
    <property type="protein sequence ID" value="MBC8433395.1"/>
    <property type="molecule type" value="Genomic_DNA"/>
</dbReference>
<keyword evidence="4" id="KW-0804">Transcription</keyword>
<evidence type="ECO:0000259" key="5">
    <source>
        <dbReference type="PROSITE" id="PS50931"/>
    </source>
</evidence>
<keyword evidence="3" id="KW-0238">DNA-binding</keyword>
<dbReference type="FunFam" id="1.10.10.10:FF:000001">
    <property type="entry name" value="LysR family transcriptional regulator"/>
    <property type="match status" value="1"/>
</dbReference>
<dbReference type="SUPFAM" id="SSF46785">
    <property type="entry name" value="Winged helix' DNA-binding domain"/>
    <property type="match status" value="1"/>
</dbReference>
<evidence type="ECO:0000256" key="3">
    <source>
        <dbReference type="ARBA" id="ARBA00023125"/>
    </source>
</evidence>
<comment type="caution">
    <text evidence="6">The sequence shown here is derived from an EMBL/GenBank/DDBJ whole genome shotgun (WGS) entry which is preliminary data.</text>
</comment>
<dbReference type="Proteomes" id="UP000605201">
    <property type="component" value="Unassembled WGS sequence"/>
</dbReference>
<dbReference type="Pfam" id="PF00126">
    <property type="entry name" value="HTH_1"/>
    <property type="match status" value="1"/>
</dbReference>
<proteinExistence type="inferred from homology"/>
<evidence type="ECO:0000256" key="1">
    <source>
        <dbReference type="ARBA" id="ARBA00009437"/>
    </source>
</evidence>
<evidence type="ECO:0000256" key="2">
    <source>
        <dbReference type="ARBA" id="ARBA00023015"/>
    </source>
</evidence>
<dbReference type="NCBIfam" id="NF040786">
    <property type="entry name" value="LysR_Sec_metab"/>
    <property type="match status" value="1"/>
</dbReference>
<dbReference type="InterPro" id="IPR000847">
    <property type="entry name" value="LysR_HTH_N"/>
</dbReference>
<dbReference type="InterPro" id="IPR036390">
    <property type="entry name" value="WH_DNA-bd_sf"/>
</dbReference>
<dbReference type="Gene3D" id="3.40.190.290">
    <property type="match status" value="1"/>
</dbReference>
<keyword evidence="2" id="KW-0805">Transcription regulation</keyword>
<dbReference type="PRINTS" id="PR00039">
    <property type="entry name" value="HTHLYSR"/>
</dbReference>